<dbReference type="GO" id="GO:0140662">
    <property type="term" value="F:ATP-dependent protein folding chaperone"/>
    <property type="evidence" value="ECO:0007669"/>
    <property type="project" value="InterPro"/>
</dbReference>
<dbReference type="InterPro" id="IPR020568">
    <property type="entry name" value="Ribosomal_Su5_D2-typ_SF"/>
</dbReference>
<dbReference type="InterPro" id="IPR037196">
    <property type="entry name" value="HSP90_C"/>
</dbReference>
<dbReference type="Gene3D" id="3.30.230.80">
    <property type="match status" value="1"/>
</dbReference>
<dbReference type="PIRSF" id="PIRSF002583">
    <property type="entry name" value="Hsp90"/>
    <property type="match status" value="1"/>
</dbReference>
<comment type="subcellular location">
    <subcellularLocation>
        <location evidence="1">Cytoplasm</location>
    </subcellularLocation>
</comment>
<evidence type="ECO:0000256" key="5">
    <source>
        <dbReference type="ARBA" id="ARBA00022840"/>
    </source>
</evidence>
<gene>
    <name evidence="9" type="ORF">MNBD_GAMMA18-86</name>
</gene>
<comment type="similarity">
    <text evidence="2">Belongs to the heat shock protein 90 family.</text>
</comment>
<evidence type="ECO:0000256" key="6">
    <source>
        <dbReference type="ARBA" id="ARBA00023016"/>
    </source>
</evidence>
<dbReference type="InterPro" id="IPR001404">
    <property type="entry name" value="Hsp90_fam"/>
</dbReference>
<evidence type="ECO:0000256" key="2">
    <source>
        <dbReference type="ARBA" id="ARBA00008239"/>
    </source>
</evidence>
<dbReference type="Gene3D" id="3.30.565.10">
    <property type="entry name" value="Histidine kinase-like ATPase, C-terminal domain"/>
    <property type="match status" value="1"/>
</dbReference>
<evidence type="ECO:0000313" key="9">
    <source>
        <dbReference type="EMBL" id="VAW83750.1"/>
    </source>
</evidence>
<dbReference type="CDD" id="cd16927">
    <property type="entry name" value="HATPase_Hsp90-like"/>
    <property type="match status" value="1"/>
</dbReference>
<dbReference type="SUPFAM" id="SSF54211">
    <property type="entry name" value="Ribosomal protein S5 domain 2-like"/>
    <property type="match status" value="1"/>
</dbReference>
<dbReference type="GO" id="GO:0051082">
    <property type="term" value="F:unfolded protein binding"/>
    <property type="evidence" value="ECO:0007669"/>
    <property type="project" value="InterPro"/>
</dbReference>
<keyword evidence="7" id="KW-0143">Chaperone</keyword>
<dbReference type="GO" id="GO:0005737">
    <property type="term" value="C:cytoplasm"/>
    <property type="evidence" value="ECO:0007669"/>
    <property type="project" value="UniProtKB-SubCell"/>
</dbReference>
<evidence type="ECO:0000256" key="1">
    <source>
        <dbReference type="ARBA" id="ARBA00004496"/>
    </source>
</evidence>
<evidence type="ECO:0000256" key="4">
    <source>
        <dbReference type="ARBA" id="ARBA00022741"/>
    </source>
</evidence>
<reference evidence="9" key="1">
    <citation type="submission" date="2018-06" db="EMBL/GenBank/DDBJ databases">
        <authorList>
            <person name="Zhirakovskaya E."/>
        </authorList>
    </citation>
    <scope>NUCLEOTIDE SEQUENCE</scope>
</reference>
<dbReference type="AlphaFoldDB" id="A0A3B0Z411"/>
<keyword evidence="3" id="KW-0963">Cytoplasm</keyword>
<dbReference type="EMBL" id="UOFP01000001">
    <property type="protein sequence ID" value="VAW83750.1"/>
    <property type="molecule type" value="Genomic_DNA"/>
</dbReference>
<dbReference type="InterPro" id="IPR019805">
    <property type="entry name" value="Heat_shock_protein_90_CS"/>
</dbReference>
<dbReference type="FunFam" id="3.30.230.80:FF:000002">
    <property type="entry name" value="Molecular chaperone HtpG"/>
    <property type="match status" value="1"/>
</dbReference>
<dbReference type="SUPFAM" id="SSF55874">
    <property type="entry name" value="ATPase domain of HSP90 chaperone/DNA topoisomerase II/histidine kinase"/>
    <property type="match status" value="1"/>
</dbReference>
<protein>
    <submittedName>
        <fullName evidence="9">Chaperone protein HtpG</fullName>
    </submittedName>
</protein>
<dbReference type="Pfam" id="PF00183">
    <property type="entry name" value="HSP90"/>
    <property type="match status" value="1"/>
</dbReference>
<dbReference type="PANTHER" id="PTHR11528">
    <property type="entry name" value="HEAT SHOCK PROTEIN 90 FAMILY MEMBER"/>
    <property type="match status" value="1"/>
</dbReference>
<dbReference type="Gene3D" id="1.20.120.790">
    <property type="entry name" value="Heat shock protein 90, C-terminal domain"/>
    <property type="match status" value="1"/>
</dbReference>
<dbReference type="InterPro" id="IPR020575">
    <property type="entry name" value="Hsp90_N"/>
</dbReference>
<feature type="domain" description="Histidine kinase/HSP90-like ATPase" evidence="8">
    <location>
        <begin position="30"/>
        <end position="187"/>
    </location>
</feature>
<dbReference type="FunFam" id="3.30.565.10:FF:000009">
    <property type="entry name" value="Molecular chaperone HtpG"/>
    <property type="match status" value="1"/>
</dbReference>
<dbReference type="Gene3D" id="3.40.50.11260">
    <property type="match status" value="1"/>
</dbReference>
<dbReference type="SUPFAM" id="SSF110942">
    <property type="entry name" value="HSP90 C-terminal domain"/>
    <property type="match status" value="1"/>
</dbReference>
<keyword evidence="4" id="KW-0547">Nucleotide-binding</keyword>
<evidence type="ECO:0000256" key="3">
    <source>
        <dbReference type="ARBA" id="ARBA00022490"/>
    </source>
</evidence>
<dbReference type="InterPro" id="IPR036890">
    <property type="entry name" value="HATPase_C_sf"/>
</dbReference>
<keyword evidence="5" id="KW-0067">ATP-binding</keyword>
<name>A0A3B0Z411_9ZZZZ</name>
<sequence length="639" mass="72336">MTVEAQKETLSFQTEVSQLLKLMIHSLYSNKEIFMRELISNASDAIDKLRFESLADEALLEGDGELKIRVAFDKEARTITFSDNGIGMNRQEVMDNIGTIAKSGTRQFIDSLTGDQTKDSNMIGQFGVGFYSSFIVADKVSLTTRRAGTGAEHGVCWISSGEGDYTLENVEKAEHGTEVVLHLREGEDEFLEGIRLRTIIRKYSDHIPVSIEMLKEAAPSAEDDEAPAAEEKEEYETVNSASALWMRPKSEIKKEEYNEFYKHVAHDYEDPLAHLHNRVEGRVEYTSLLYIPARAPFDLWDREARHGIKLYVQRVFIMDDAEQLMPNYLRFIRGVVDSNDLPLNVSREILQHNKTIDSMRAGSVKKILDTLQSIAKKDEEKYAKFWSEFGNVMKEGPAEDHANQQKIAKLLRFATTDNDSSEQTVSLDQYIERMKEGQEAIYYITADTHIAAKNSPHLEVFRKKGIEVLLLSDRVDEWLVSSLQNYSDKPLQAVTRGELNLGDVEDEQEKEQQKAAEENFKALVEKAQGILTDKVSEVRITHRLTNSPACLVTGEHDMNANLERILKAAGQDVPTSKPILELNPEHPLIIRLKAEEGERFDELSNLLFDQALLSEGGQLEDPAGFVQRLNKLLMEMSAS</sequence>
<dbReference type="NCBIfam" id="NF003555">
    <property type="entry name" value="PRK05218.1"/>
    <property type="match status" value="1"/>
</dbReference>
<keyword evidence="6" id="KW-0346">Stress response</keyword>
<dbReference type="HAMAP" id="MF_00505">
    <property type="entry name" value="HSP90"/>
    <property type="match status" value="1"/>
</dbReference>
<dbReference type="Pfam" id="PF13589">
    <property type="entry name" value="HATPase_c_3"/>
    <property type="match status" value="1"/>
</dbReference>
<accession>A0A3B0Z411</accession>
<dbReference type="PRINTS" id="PR00775">
    <property type="entry name" value="HEATSHOCK90"/>
</dbReference>
<dbReference type="InterPro" id="IPR003594">
    <property type="entry name" value="HATPase_dom"/>
</dbReference>
<evidence type="ECO:0000256" key="7">
    <source>
        <dbReference type="ARBA" id="ARBA00023186"/>
    </source>
</evidence>
<dbReference type="PROSITE" id="PS00298">
    <property type="entry name" value="HSP90"/>
    <property type="match status" value="1"/>
</dbReference>
<proteinExistence type="inferred from homology"/>
<dbReference type="GO" id="GO:0016887">
    <property type="term" value="F:ATP hydrolysis activity"/>
    <property type="evidence" value="ECO:0007669"/>
    <property type="project" value="InterPro"/>
</dbReference>
<dbReference type="SMART" id="SM00387">
    <property type="entry name" value="HATPase_c"/>
    <property type="match status" value="1"/>
</dbReference>
<dbReference type="GO" id="GO:0005524">
    <property type="term" value="F:ATP binding"/>
    <property type="evidence" value="ECO:0007669"/>
    <property type="project" value="UniProtKB-KW"/>
</dbReference>
<evidence type="ECO:0000259" key="8">
    <source>
        <dbReference type="SMART" id="SM00387"/>
    </source>
</evidence>
<organism evidence="9">
    <name type="scientific">hydrothermal vent metagenome</name>
    <dbReference type="NCBI Taxonomy" id="652676"/>
    <lineage>
        <taxon>unclassified sequences</taxon>
        <taxon>metagenomes</taxon>
        <taxon>ecological metagenomes</taxon>
    </lineage>
</organism>